<dbReference type="InterPro" id="IPR027477">
    <property type="entry name" value="Succ_DH/fumarate_Rdtase_cat_sf"/>
</dbReference>
<reference evidence="11 12" key="1">
    <citation type="submission" date="2015-11" db="EMBL/GenBank/DDBJ databases">
        <title>Draft genome sequences of new species of the genus Lactobacillus isolated from orchardgrass silage.</title>
        <authorList>
            <person name="Tohno M."/>
            <person name="Tanizawa Y."/>
            <person name="Arita M."/>
        </authorList>
    </citation>
    <scope>NUCLEOTIDE SEQUENCE [LARGE SCALE GENOMIC DNA]</scope>
    <source>
        <strain evidence="11 12">IWT140</strain>
    </source>
</reference>
<dbReference type="Gene3D" id="3.90.1010.20">
    <property type="match status" value="1"/>
</dbReference>
<dbReference type="PANTHER" id="PTHR43400">
    <property type="entry name" value="FUMARATE REDUCTASE"/>
    <property type="match status" value="1"/>
</dbReference>
<protein>
    <recommendedName>
        <fullName evidence="4">Urocanate reductase</fullName>
        <ecNumber evidence="3">1.3.99.33</ecNumber>
    </recommendedName>
</protein>
<evidence type="ECO:0000256" key="2">
    <source>
        <dbReference type="ARBA" id="ARBA00001974"/>
    </source>
</evidence>
<dbReference type="InterPro" id="IPR036188">
    <property type="entry name" value="FAD/NAD-bd_sf"/>
</dbReference>
<comment type="caution">
    <text evidence="11">The sequence shown here is derived from an EMBL/GenBank/DDBJ whole genome shotgun (WGS) entry which is preliminary data.</text>
</comment>
<comment type="cofactor">
    <cofactor evidence="1">
        <name>FMN</name>
        <dbReference type="ChEBI" id="CHEBI:58210"/>
    </cofactor>
</comment>
<evidence type="ECO:0000256" key="1">
    <source>
        <dbReference type="ARBA" id="ARBA00001917"/>
    </source>
</evidence>
<gene>
    <name evidence="11" type="ORF">IWT140_00143</name>
</gene>
<dbReference type="SUPFAM" id="SSF56425">
    <property type="entry name" value="Succinate dehydrogenase/fumarate reductase flavoprotein, catalytic domain"/>
    <property type="match status" value="1"/>
</dbReference>
<feature type="region of interest" description="Disordered" evidence="9">
    <location>
        <begin position="96"/>
        <end position="127"/>
    </location>
</feature>
<dbReference type="GO" id="GO:0033765">
    <property type="term" value="F:steroid dehydrogenase activity, acting on the CH-CH group of donors"/>
    <property type="evidence" value="ECO:0007669"/>
    <property type="project" value="UniProtKB-ARBA"/>
</dbReference>
<evidence type="ECO:0000259" key="10">
    <source>
        <dbReference type="SMART" id="SM00900"/>
    </source>
</evidence>
<dbReference type="Pfam" id="PF04205">
    <property type="entry name" value="FMN_bind"/>
    <property type="match status" value="1"/>
</dbReference>
<dbReference type="Pfam" id="PF00890">
    <property type="entry name" value="FAD_binding_2"/>
    <property type="match status" value="1"/>
</dbReference>
<dbReference type="GO" id="GO:0008202">
    <property type="term" value="P:steroid metabolic process"/>
    <property type="evidence" value="ECO:0007669"/>
    <property type="project" value="UniProtKB-ARBA"/>
</dbReference>
<dbReference type="Gene3D" id="3.90.700.10">
    <property type="entry name" value="Succinate dehydrogenase/fumarate reductase flavoprotein, catalytic domain"/>
    <property type="match status" value="1"/>
</dbReference>
<evidence type="ECO:0000256" key="7">
    <source>
        <dbReference type="ARBA" id="ARBA00023002"/>
    </source>
</evidence>
<accession>A0A1Z5ILI3</accession>
<dbReference type="GO" id="GO:0010181">
    <property type="term" value="F:FMN binding"/>
    <property type="evidence" value="ECO:0007669"/>
    <property type="project" value="InterPro"/>
</dbReference>
<dbReference type="RefSeq" id="WP_089087534.1">
    <property type="nucleotide sequence ID" value="NZ_BCMH01000001.1"/>
</dbReference>
<sequence>MSKQFVGAVQGFHGIVKATITVDDDNRLIDVVPDVKAGTVGALGINEMQAKMKAVNSADVDAVSGATVSASSFKNAVQKALAVAKGDLTAQEAVDINVSNPYQETENDATTGASHRPNETPQNTSVATPAVAYSPEVKFDASYDVVVVGAGGAGLAAAAEAARNGLSVYISEKSGIPGGTTNFSGGVVQAAGTKLQKTTTKYKDDTPEKHAKLWLKAGENTVNPDLVKDLAEGAPKNIEWLSKLGLNWISVYGHCHIPYVDDADFADRIHVYDNGTGTGGGMGDGLVLTQTLLKAAQEAGAVIEYEAPAIALVQDQSSKAVHGVKVRHQGTDELIEAKRGVILAMASIDHNPALAKAFNQQHYNDLMYNTCLSAKSDTGDGLMMGLSAGAAVSGMGGTIDFCGKTGNGTNNQIPTIPLIFVNGAGKRFVCEDATYAYQYRAIFQQEKQLEAPTYMIFDGDSIHEPGSVWTEETLAKDVADGVVKKAQSVAQLAELLHIPEANLNDTIKTWNQNMAAQKDLEFGRRTGLKPLHAPFYAYHNQATNLGAIGGLTINVDGQVLDDFDRPIQGLYAAGLNAGGWIGPYYPGSGTAISGIVHQGRKAAQTLVNLQ</sequence>
<evidence type="ECO:0000256" key="5">
    <source>
        <dbReference type="ARBA" id="ARBA00022630"/>
    </source>
</evidence>
<proteinExistence type="predicted"/>
<evidence type="ECO:0000256" key="3">
    <source>
        <dbReference type="ARBA" id="ARBA00013137"/>
    </source>
</evidence>
<dbReference type="AlphaFoldDB" id="A0A1Z5ILI3"/>
<comment type="catalytic activity">
    <reaction evidence="8">
        <text>dihydrourocanate + A = urocanate + AH2</text>
        <dbReference type="Rhea" id="RHEA:36059"/>
        <dbReference type="ChEBI" id="CHEBI:13193"/>
        <dbReference type="ChEBI" id="CHEBI:17499"/>
        <dbReference type="ChEBI" id="CHEBI:27247"/>
        <dbReference type="ChEBI" id="CHEBI:72991"/>
        <dbReference type="EC" id="1.3.99.33"/>
    </reaction>
</comment>
<dbReference type="EMBL" id="BCMH01000001">
    <property type="protein sequence ID" value="GAX02546.1"/>
    <property type="molecule type" value="Genomic_DNA"/>
</dbReference>
<name>A0A1Z5ILI3_9LACO</name>
<dbReference type="PRINTS" id="PR00411">
    <property type="entry name" value="PNDRDTASEI"/>
</dbReference>
<comment type="cofactor">
    <cofactor evidence="2">
        <name>FAD</name>
        <dbReference type="ChEBI" id="CHEBI:57692"/>
    </cofactor>
</comment>
<keyword evidence="6" id="KW-0274">FAD</keyword>
<feature type="compositionally biased region" description="Polar residues" evidence="9">
    <location>
        <begin position="97"/>
        <end position="127"/>
    </location>
</feature>
<evidence type="ECO:0000256" key="8">
    <source>
        <dbReference type="ARBA" id="ARBA00049922"/>
    </source>
</evidence>
<dbReference type="InterPro" id="IPR007329">
    <property type="entry name" value="FMN-bd"/>
</dbReference>
<dbReference type="Gene3D" id="3.50.50.60">
    <property type="entry name" value="FAD/NAD(P)-binding domain"/>
    <property type="match status" value="1"/>
</dbReference>
<dbReference type="PANTHER" id="PTHR43400:SF10">
    <property type="entry name" value="3-OXOSTEROID 1-DEHYDROGENASE"/>
    <property type="match status" value="1"/>
</dbReference>
<keyword evidence="5" id="KW-0285">Flavoprotein</keyword>
<keyword evidence="12" id="KW-1185">Reference proteome</keyword>
<evidence type="ECO:0000256" key="6">
    <source>
        <dbReference type="ARBA" id="ARBA00022827"/>
    </source>
</evidence>
<dbReference type="InterPro" id="IPR003953">
    <property type="entry name" value="FAD-dep_OxRdtase_2_FAD-bd"/>
</dbReference>
<evidence type="ECO:0000256" key="9">
    <source>
        <dbReference type="SAM" id="MobiDB-lite"/>
    </source>
</evidence>
<evidence type="ECO:0000313" key="12">
    <source>
        <dbReference type="Proteomes" id="UP000198430"/>
    </source>
</evidence>
<evidence type="ECO:0000313" key="11">
    <source>
        <dbReference type="EMBL" id="GAX02546.1"/>
    </source>
</evidence>
<organism evidence="11 12">
    <name type="scientific">Secundilactobacillus pentosiphilus</name>
    <dbReference type="NCBI Taxonomy" id="1714682"/>
    <lineage>
        <taxon>Bacteria</taxon>
        <taxon>Bacillati</taxon>
        <taxon>Bacillota</taxon>
        <taxon>Bacilli</taxon>
        <taxon>Lactobacillales</taxon>
        <taxon>Lactobacillaceae</taxon>
        <taxon>Secundilactobacillus</taxon>
    </lineage>
</organism>
<dbReference type="GO" id="GO:0016020">
    <property type="term" value="C:membrane"/>
    <property type="evidence" value="ECO:0007669"/>
    <property type="project" value="InterPro"/>
</dbReference>
<evidence type="ECO:0000256" key="4">
    <source>
        <dbReference type="ARBA" id="ARBA00015872"/>
    </source>
</evidence>
<dbReference type="SMART" id="SM00900">
    <property type="entry name" value="FMN_bind"/>
    <property type="match status" value="1"/>
</dbReference>
<keyword evidence="7" id="KW-0560">Oxidoreductase</keyword>
<dbReference type="SUPFAM" id="SSF51905">
    <property type="entry name" value="FAD/NAD(P)-binding domain"/>
    <property type="match status" value="1"/>
</dbReference>
<dbReference type="InterPro" id="IPR050315">
    <property type="entry name" value="FAD-oxidoreductase_2"/>
</dbReference>
<dbReference type="Proteomes" id="UP000198430">
    <property type="component" value="Unassembled WGS sequence"/>
</dbReference>
<feature type="domain" description="FMN-binding" evidence="10">
    <location>
        <begin position="11"/>
        <end position="84"/>
    </location>
</feature>
<dbReference type="EC" id="1.3.99.33" evidence="3"/>